<evidence type="ECO:0000256" key="13">
    <source>
        <dbReference type="ARBA" id="ARBA00048600"/>
    </source>
</evidence>
<dbReference type="InterPro" id="IPR051602">
    <property type="entry name" value="ACC_Biotin_Carboxylase"/>
</dbReference>
<keyword evidence="11 15" id="KW-0092">Biotin</keyword>
<evidence type="ECO:0000259" key="16">
    <source>
        <dbReference type="PROSITE" id="PS50975"/>
    </source>
</evidence>
<dbReference type="SUPFAM" id="SSF56059">
    <property type="entry name" value="Glutathione synthetase ATP-binding domain-like"/>
    <property type="match status" value="1"/>
</dbReference>
<keyword evidence="6 15" id="KW-0436">Ligase</keyword>
<dbReference type="SMART" id="SM00878">
    <property type="entry name" value="Biotin_carb_C"/>
    <property type="match status" value="1"/>
</dbReference>
<comment type="subunit">
    <text evidence="3 15">Acetyl-CoA carboxylase is a heterohexamer of biotin carboxyl carrier protein, biotin carboxylase and the two subunits of carboxyl transferase in a 2:2 complex.</text>
</comment>
<gene>
    <name evidence="18" type="ORF">MMIC_P2144</name>
</gene>
<dbReference type="OrthoDB" id="5287729at2"/>
<dbReference type="InterPro" id="IPR011764">
    <property type="entry name" value="Biotin_carboxylation_dom"/>
</dbReference>
<comment type="function">
    <text evidence="1 15">This protein is a component of the acetyl coenzyme A carboxylase complex; first, biotin carboxylase catalyzes the carboxylation of the carrier protein and then the transcarboxylase transfers the carboxyl group to form malonyl-CoA.</text>
</comment>
<evidence type="ECO:0000256" key="8">
    <source>
        <dbReference type="ARBA" id="ARBA00022741"/>
    </source>
</evidence>
<keyword evidence="15" id="KW-0275">Fatty acid biosynthesis</keyword>
<protein>
    <recommendedName>
        <fullName evidence="5 15">Biotin carboxylase</fullName>
        <ecNumber evidence="4 15">6.3.4.14</ecNumber>
    </recommendedName>
    <alternativeName>
        <fullName evidence="12 15">Acetyl-coenzyme A carboxylase biotin carboxylase subunit A</fullName>
    </alternativeName>
</protein>
<comment type="caution">
    <text evidence="18">The sequence shown here is derived from an EMBL/GenBank/DDBJ whole genome shotgun (WGS) entry which is preliminary data.</text>
</comment>
<evidence type="ECO:0000256" key="6">
    <source>
        <dbReference type="ARBA" id="ARBA00022598"/>
    </source>
</evidence>
<dbReference type="InterPro" id="IPR016185">
    <property type="entry name" value="PreATP-grasp_dom_sf"/>
</dbReference>
<dbReference type="GO" id="GO:0004075">
    <property type="term" value="F:biotin carboxylase activity"/>
    <property type="evidence" value="ECO:0007669"/>
    <property type="project" value="UniProtKB-EC"/>
</dbReference>
<comment type="catalytic activity">
    <reaction evidence="13 15">
        <text>N(6)-biotinyl-L-lysyl-[protein] + hydrogencarbonate + ATP = N(6)-carboxybiotinyl-L-lysyl-[protein] + ADP + phosphate + H(+)</text>
        <dbReference type="Rhea" id="RHEA:13501"/>
        <dbReference type="Rhea" id="RHEA-COMP:10505"/>
        <dbReference type="Rhea" id="RHEA-COMP:10506"/>
        <dbReference type="ChEBI" id="CHEBI:15378"/>
        <dbReference type="ChEBI" id="CHEBI:17544"/>
        <dbReference type="ChEBI" id="CHEBI:30616"/>
        <dbReference type="ChEBI" id="CHEBI:43474"/>
        <dbReference type="ChEBI" id="CHEBI:83144"/>
        <dbReference type="ChEBI" id="CHEBI:83145"/>
        <dbReference type="ChEBI" id="CHEBI:456216"/>
        <dbReference type="EC" id="6.3.4.14"/>
    </reaction>
</comment>
<dbReference type="GO" id="GO:0005524">
    <property type="term" value="F:ATP binding"/>
    <property type="evidence" value="ECO:0007669"/>
    <property type="project" value="UniProtKB-UniRule"/>
</dbReference>
<dbReference type="NCBIfam" id="NF006367">
    <property type="entry name" value="PRK08591.1"/>
    <property type="match status" value="1"/>
</dbReference>
<dbReference type="AlphaFoldDB" id="A0A1L8CQK9"/>
<dbReference type="EC" id="6.3.4.14" evidence="4 15"/>
<dbReference type="InterPro" id="IPR005479">
    <property type="entry name" value="CPAse_ATP-bd"/>
</dbReference>
<evidence type="ECO:0000256" key="2">
    <source>
        <dbReference type="ARBA" id="ARBA00004956"/>
    </source>
</evidence>
<dbReference type="GO" id="GO:0046872">
    <property type="term" value="F:metal ion binding"/>
    <property type="evidence" value="ECO:0007669"/>
    <property type="project" value="UniProtKB-KW"/>
</dbReference>
<evidence type="ECO:0000313" key="19">
    <source>
        <dbReference type="Proteomes" id="UP000231632"/>
    </source>
</evidence>
<dbReference type="InterPro" id="IPR004549">
    <property type="entry name" value="Acetyl_CoA_COase_biotin_COase"/>
</dbReference>
<evidence type="ECO:0000256" key="15">
    <source>
        <dbReference type="RuleBase" id="RU365063"/>
    </source>
</evidence>
<dbReference type="Gene3D" id="3.30.470.20">
    <property type="entry name" value="ATP-grasp fold, B domain"/>
    <property type="match status" value="1"/>
</dbReference>
<feature type="domain" description="ATP-grasp" evidence="16">
    <location>
        <begin position="120"/>
        <end position="317"/>
    </location>
</feature>
<dbReference type="Pfam" id="PF00289">
    <property type="entry name" value="Biotin_carb_N"/>
    <property type="match status" value="1"/>
</dbReference>
<keyword evidence="10" id="KW-0460">Magnesium</keyword>
<dbReference type="RefSeq" id="WP_072660469.1">
    <property type="nucleotide sequence ID" value="NZ_BDFD01000022.1"/>
</dbReference>
<evidence type="ECO:0000256" key="9">
    <source>
        <dbReference type="ARBA" id="ARBA00022840"/>
    </source>
</evidence>
<dbReference type="PANTHER" id="PTHR48095:SF2">
    <property type="entry name" value="BIOTIN CARBOXYLASE, CHLOROPLASTIC"/>
    <property type="match status" value="1"/>
</dbReference>
<keyword evidence="15" id="KW-0444">Lipid biosynthesis</keyword>
<evidence type="ECO:0000313" key="18">
    <source>
        <dbReference type="EMBL" id="GAV21164.1"/>
    </source>
</evidence>
<dbReference type="Proteomes" id="UP000231632">
    <property type="component" value="Unassembled WGS sequence"/>
</dbReference>
<dbReference type="FunFam" id="3.30.1490.20:FF:000018">
    <property type="entry name" value="Biotin carboxylase"/>
    <property type="match status" value="1"/>
</dbReference>
<dbReference type="InterPro" id="IPR005481">
    <property type="entry name" value="BC-like_N"/>
</dbReference>
<dbReference type="SUPFAM" id="SSF51246">
    <property type="entry name" value="Rudiment single hybrid motif"/>
    <property type="match status" value="1"/>
</dbReference>
<dbReference type="PROSITE" id="PS50975">
    <property type="entry name" value="ATP_GRASP"/>
    <property type="match status" value="1"/>
</dbReference>
<dbReference type="SUPFAM" id="SSF52440">
    <property type="entry name" value="PreATP-grasp domain"/>
    <property type="match status" value="1"/>
</dbReference>
<keyword evidence="7" id="KW-0479">Metal-binding</keyword>
<dbReference type="GO" id="GO:0006633">
    <property type="term" value="P:fatty acid biosynthetic process"/>
    <property type="evidence" value="ECO:0007669"/>
    <property type="project" value="UniProtKB-KW"/>
</dbReference>
<dbReference type="PROSITE" id="PS00866">
    <property type="entry name" value="CPSASE_1"/>
    <property type="match status" value="1"/>
</dbReference>
<reference evidence="18 19" key="1">
    <citation type="journal article" date="2017" name="Arch. Microbiol.">
        <title>Mariprofundus micogutta sp. nov., a novel iron-oxidizing zetaproteobacterium isolated from a deep-sea hydrothermal field at the Bayonnaise knoll of the Izu-Ogasawara arc, and a description of Mariprofundales ord. nov. and Zetaproteobacteria classis nov.</title>
        <authorList>
            <person name="Makita H."/>
            <person name="Tanaka E."/>
            <person name="Mitsunobu S."/>
            <person name="Miyazaki M."/>
            <person name="Nunoura T."/>
            <person name="Uematsu K."/>
            <person name="Takaki Y."/>
            <person name="Nishi S."/>
            <person name="Shimamura S."/>
            <person name="Takai K."/>
        </authorList>
    </citation>
    <scope>NUCLEOTIDE SEQUENCE [LARGE SCALE GENOMIC DNA]</scope>
    <source>
        <strain evidence="18 19">ET2</strain>
    </source>
</reference>
<evidence type="ECO:0000259" key="17">
    <source>
        <dbReference type="PROSITE" id="PS50979"/>
    </source>
</evidence>
<sequence length="449" mass="49495">MFHKILIANRGEIAVRIIRACKEMGIRSVAVYSEADRDAMHTRLADESVCIGPAPSNQSYLNIAALMAAAELTDAEAIHPGFGFLAENAEFASIVNESGLVWIGPTPESMRIMGDKVTAKKKMVDAGVPLVPGSDGAVETVEEARAIAKEAGFPIIIKASAGGGGRGMKVVHSETSLANAFSMCKSEAASCFGDDTVFIEKYLEQPRHIEVQVLGDTHGNLIHLFERECSMQRNNQKVLEEAPSAFLDPETREKICAAGVAAAAAVDYEGAGTIEFLMNSDKSFYFMEMNTRIQVEHPVTEWITGVDLIEWQIRVAYGEKLAFSQENIKIKGHAIECRINAEHPFKFTPSPGTVELYHAPGGRSVRVDSQLYTGYKIPPHYDSMIGKVITHARDREKCIRRMQRAIDELVILGVTTNQELHQRLLANPGFQSGDFNIHFLEKWLNQMSL</sequence>
<evidence type="ECO:0000256" key="4">
    <source>
        <dbReference type="ARBA" id="ARBA00013263"/>
    </source>
</evidence>
<dbReference type="InterPro" id="IPR011761">
    <property type="entry name" value="ATP-grasp"/>
</dbReference>
<dbReference type="Pfam" id="PF02785">
    <property type="entry name" value="Biotin_carb_C"/>
    <property type="match status" value="1"/>
</dbReference>
<keyword evidence="19" id="KW-1185">Reference proteome</keyword>
<evidence type="ECO:0000256" key="12">
    <source>
        <dbReference type="ARBA" id="ARBA00033786"/>
    </source>
</evidence>
<dbReference type="PANTHER" id="PTHR48095">
    <property type="entry name" value="PYRUVATE CARBOXYLASE SUBUNIT A"/>
    <property type="match status" value="1"/>
</dbReference>
<keyword evidence="15" id="KW-0276">Fatty acid metabolism</keyword>
<comment type="pathway">
    <text evidence="2 15">Lipid metabolism; malonyl-CoA biosynthesis; malonyl-CoA from acetyl-CoA: step 1/1.</text>
</comment>
<dbReference type="FunFam" id="3.40.50.20:FF:000010">
    <property type="entry name" value="Propionyl-CoA carboxylase subunit alpha"/>
    <property type="match status" value="1"/>
</dbReference>
<organism evidence="18 19">
    <name type="scientific">Mariprofundus micogutta</name>
    <dbReference type="NCBI Taxonomy" id="1921010"/>
    <lineage>
        <taxon>Bacteria</taxon>
        <taxon>Pseudomonadati</taxon>
        <taxon>Pseudomonadota</taxon>
        <taxon>Candidatius Mariprofundia</taxon>
        <taxon>Mariprofundales</taxon>
        <taxon>Mariprofundaceae</taxon>
        <taxon>Mariprofundus</taxon>
    </lineage>
</organism>
<dbReference type="PROSITE" id="PS50979">
    <property type="entry name" value="BC"/>
    <property type="match status" value="1"/>
</dbReference>
<dbReference type="InterPro" id="IPR011054">
    <property type="entry name" value="Rudment_hybrid_motif"/>
</dbReference>
<dbReference type="Pfam" id="PF02786">
    <property type="entry name" value="CPSase_L_D2"/>
    <property type="match status" value="1"/>
</dbReference>
<dbReference type="InterPro" id="IPR005482">
    <property type="entry name" value="Biotin_COase_C"/>
</dbReference>
<dbReference type="PROSITE" id="PS00867">
    <property type="entry name" value="CPSASE_2"/>
    <property type="match status" value="1"/>
</dbReference>
<evidence type="ECO:0000256" key="3">
    <source>
        <dbReference type="ARBA" id="ARBA00011750"/>
    </source>
</evidence>
<evidence type="ECO:0000256" key="10">
    <source>
        <dbReference type="ARBA" id="ARBA00022842"/>
    </source>
</evidence>
<keyword evidence="9 14" id="KW-0067">ATP-binding</keyword>
<evidence type="ECO:0000256" key="5">
    <source>
        <dbReference type="ARBA" id="ARBA00017242"/>
    </source>
</evidence>
<dbReference type="NCBIfam" id="TIGR00514">
    <property type="entry name" value="accC"/>
    <property type="match status" value="1"/>
</dbReference>
<evidence type="ECO:0000256" key="1">
    <source>
        <dbReference type="ARBA" id="ARBA00003761"/>
    </source>
</evidence>
<dbReference type="UniPathway" id="UPA00655">
    <property type="reaction ID" value="UER00711"/>
</dbReference>
<evidence type="ECO:0000256" key="11">
    <source>
        <dbReference type="ARBA" id="ARBA00023267"/>
    </source>
</evidence>
<name>A0A1L8CQK9_9PROT</name>
<proteinExistence type="predicted"/>
<keyword evidence="15" id="KW-0443">Lipid metabolism</keyword>
<evidence type="ECO:0000256" key="14">
    <source>
        <dbReference type="PROSITE-ProRule" id="PRU00409"/>
    </source>
</evidence>
<feature type="domain" description="Biotin carboxylation" evidence="17">
    <location>
        <begin position="1"/>
        <end position="445"/>
    </location>
</feature>
<dbReference type="GO" id="GO:2001295">
    <property type="term" value="P:malonyl-CoA biosynthetic process"/>
    <property type="evidence" value="ECO:0007669"/>
    <property type="project" value="UniProtKB-UniPathway"/>
</dbReference>
<dbReference type="FunFam" id="3.30.470.20:FF:000028">
    <property type="entry name" value="Methylcrotonoyl-CoA carboxylase subunit alpha, mitochondrial"/>
    <property type="match status" value="1"/>
</dbReference>
<dbReference type="STRING" id="1921010.MMIC_P2144"/>
<dbReference type="EMBL" id="BDFD01000022">
    <property type="protein sequence ID" value="GAV21164.1"/>
    <property type="molecule type" value="Genomic_DNA"/>
</dbReference>
<accession>A0A1L8CQK9</accession>
<keyword evidence="8 14" id="KW-0547">Nucleotide-binding</keyword>
<evidence type="ECO:0000256" key="7">
    <source>
        <dbReference type="ARBA" id="ARBA00022723"/>
    </source>
</evidence>